<organism evidence="3">
    <name type="scientific">Drosophila grimshawi</name>
    <name type="common">Hawaiian fruit fly</name>
    <name type="synonym">Idiomyia grimshawi</name>
    <dbReference type="NCBI Taxonomy" id="7222"/>
    <lineage>
        <taxon>Eukaryota</taxon>
        <taxon>Metazoa</taxon>
        <taxon>Ecdysozoa</taxon>
        <taxon>Arthropoda</taxon>
        <taxon>Hexapoda</taxon>
        <taxon>Insecta</taxon>
        <taxon>Pterygota</taxon>
        <taxon>Neoptera</taxon>
        <taxon>Endopterygota</taxon>
        <taxon>Diptera</taxon>
        <taxon>Brachycera</taxon>
        <taxon>Muscomorpha</taxon>
        <taxon>Ephydroidea</taxon>
        <taxon>Drosophilidae</taxon>
        <taxon>Drosophila</taxon>
        <taxon>Hawaiian Drosophila</taxon>
    </lineage>
</organism>
<accession>B4K1U2</accession>
<dbReference type="EMBL" id="CH917856">
    <property type="protein sequence ID" value="EDW05017.1"/>
    <property type="molecule type" value="Genomic_DNA"/>
</dbReference>
<dbReference type="Proteomes" id="UP000001070">
    <property type="component" value="Unassembled WGS sequence"/>
</dbReference>
<protein>
    <submittedName>
        <fullName evidence="2">GH23284</fullName>
    </submittedName>
</protein>
<evidence type="ECO:0000313" key="2">
    <source>
        <dbReference type="EMBL" id="EDW05017.1"/>
    </source>
</evidence>
<dbReference type="AlphaFoldDB" id="B4K1U2"/>
<gene>
    <name evidence="2" type="primary">Dgri\GH23284</name>
    <name evidence="2" type="ORF">Dgri_GH23284</name>
</gene>
<keyword evidence="3" id="KW-1185">Reference proteome</keyword>
<feature type="region of interest" description="Disordered" evidence="1">
    <location>
        <begin position="1"/>
        <end position="29"/>
    </location>
</feature>
<dbReference type="HOGENOM" id="CLU_1961867_0_0_1"/>
<proteinExistence type="predicted"/>
<evidence type="ECO:0000313" key="3">
    <source>
        <dbReference type="Proteomes" id="UP000001070"/>
    </source>
</evidence>
<dbReference type="PhylomeDB" id="B4K1U2"/>
<evidence type="ECO:0000256" key="1">
    <source>
        <dbReference type="SAM" id="MobiDB-lite"/>
    </source>
</evidence>
<name>B4K1U2_DROGR</name>
<dbReference type="InParanoid" id="B4K1U2"/>
<reference evidence="2 3" key="1">
    <citation type="journal article" date="2007" name="Nature">
        <title>Evolution of genes and genomes on the Drosophila phylogeny.</title>
        <authorList>
            <consortium name="Drosophila 12 Genomes Consortium"/>
            <person name="Clark A.G."/>
            <person name="Eisen M.B."/>
            <person name="Smith D.R."/>
            <person name="Bergman C.M."/>
            <person name="Oliver B."/>
            <person name="Markow T.A."/>
            <person name="Kaufman T.C."/>
            <person name="Kellis M."/>
            <person name="Gelbart W."/>
            <person name="Iyer V.N."/>
            <person name="Pollard D.A."/>
            <person name="Sackton T.B."/>
            <person name="Larracuente A.M."/>
            <person name="Singh N.D."/>
            <person name="Abad J.P."/>
            <person name="Abt D.N."/>
            <person name="Adryan B."/>
            <person name="Aguade M."/>
            <person name="Akashi H."/>
            <person name="Anderson W.W."/>
            <person name="Aquadro C.F."/>
            <person name="Ardell D.H."/>
            <person name="Arguello R."/>
            <person name="Artieri C.G."/>
            <person name="Barbash D.A."/>
            <person name="Barker D."/>
            <person name="Barsanti P."/>
            <person name="Batterham P."/>
            <person name="Batzoglou S."/>
            <person name="Begun D."/>
            <person name="Bhutkar A."/>
            <person name="Blanco E."/>
            <person name="Bosak S.A."/>
            <person name="Bradley R.K."/>
            <person name="Brand A.D."/>
            <person name="Brent M.R."/>
            <person name="Brooks A.N."/>
            <person name="Brown R.H."/>
            <person name="Butlin R.K."/>
            <person name="Caggese C."/>
            <person name="Calvi B.R."/>
            <person name="Bernardo de Carvalho A."/>
            <person name="Caspi A."/>
            <person name="Castrezana S."/>
            <person name="Celniker S.E."/>
            <person name="Chang J.L."/>
            <person name="Chapple C."/>
            <person name="Chatterji S."/>
            <person name="Chinwalla A."/>
            <person name="Civetta A."/>
            <person name="Clifton S.W."/>
            <person name="Comeron J.M."/>
            <person name="Costello J.C."/>
            <person name="Coyne J.A."/>
            <person name="Daub J."/>
            <person name="David R.G."/>
            <person name="Delcher A.L."/>
            <person name="Delehaunty K."/>
            <person name="Do C.B."/>
            <person name="Ebling H."/>
            <person name="Edwards K."/>
            <person name="Eickbush T."/>
            <person name="Evans J.D."/>
            <person name="Filipski A."/>
            <person name="Findeiss S."/>
            <person name="Freyhult E."/>
            <person name="Fulton L."/>
            <person name="Fulton R."/>
            <person name="Garcia A.C."/>
            <person name="Gardiner A."/>
            <person name="Garfield D.A."/>
            <person name="Garvin B.E."/>
            <person name="Gibson G."/>
            <person name="Gilbert D."/>
            <person name="Gnerre S."/>
            <person name="Godfrey J."/>
            <person name="Good R."/>
            <person name="Gotea V."/>
            <person name="Gravely B."/>
            <person name="Greenberg A.J."/>
            <person name="Griffiths-Jones S."/>
            <person name="Gross S."/>
            <person name="Guigo R."/>
            <person name="Gustafson E.A."/>
            <person name="Haerty W."/>
            <person name="Hahn M.W."/>
            <person name="Halligan D.L."/>
            <person name="Halpern A.L."/>
            <person name="Halter G.M."/>
            <person name="Han M.V."/>
            <person name="Heger A."/>
            <person name="Hillier L."/>
            <person name="Hinrichs A.S."/>
            <person name="Holmes I."/>
            <person name="Hoskins R.A."/>
            <person name="Hubisz M.J."/>
            <person name="Hultmark D."/>
            <person name="Huntley M.A."/>
            <person name="Jaffe D.B."/>
            <person name="Jagadeeshan S."/>
            <person name="Jeck W.R."/>
            <person name="Johnson J."/>
            <person name="Jones C.D."/>
            <person name="Jordan W.C."/>
            <person name="Karpen G.H."/>
            <person name="Kataoka E."/>
            <person name="Keightley P.D."/>
            <person name="Kheradpour P."/>
            <person name="Kirkness E.F."/>
            <person name="Koerich L.B."/>
            <person name="Kristiansen K."/>
            <person name="Kudrna D."/>
            <person name="Kulathinal R.J."/>
            <person name="Kumar S."/>
            <person name="Kwok R."/>
            <person name="Lander E."/>
            <person name="Langley C.H."/>
            <person name="Lapoint R."/>
            <person name="Lazzaro B.P."/>
            <person name="Lee S.J."/>
            <person name="Levesque L."/>
            <person name="Li R."/>
            <person name="Lin C.F."/>
            <person name="Lin M.F."/>
            <person name="Lindblad-Toh K."/>
            <person name="Llopart A."/>
            <person name="Long M."/>
            <person name="Low L."/>
            <person name="Lozovsky E."/>
            <person name="Lu J."/>
            <person name="Luo M."/>
            <person name="Machado C.A."/>
            <person name="Makalowski W."/>
            <person name="Marzo M."/>
            <person name="Matsuda M."/>
            <person name="Matzkin L."/>
            <person name="McAllister B."/>
            <person name="McBride C.S."/>
            <person name="McKernan B."/>
            <person name="McKernan K."/>
            <person name="Mendez-Lago M."/>
            <person name="Minx P."/>
            <person name="Mollenhauer M.U."/>
            <person name="Montooth K."/>
            <person name="Mount S.M."/>
            <person name="Mu X."/>
            <person name="Myers E."/>
            <person name="Negre B."/>
            <person name="Newfeld S."/>
            <person name="Nielsen R."/>
            <person name="Noor M.A."/>
            <person name="O'Grady P."/>
            <person name="Pachter L."/>
            <person name="Papaceit M."/>
            <person name="Parisi M.J."/>
            <person name="Parisi M."/>
            <person name="Parts L."/>
            <person name="Pedersen J.S."/>
            <person name="Pesole G."/>
            <person name="Phillippy A.M."/>
            <person name="Ponting C.P."/>
            <person name="Pop M."/>
            <person name="Porcelli D."/>
            <person name="Powell J.R."/>
            <person name="Prohaska S."/>
            <person name="Pruitt K."/>
            <person name="Puig M."/>
            <person name="Quesneville H."/>
            <person name="Ram K.R."/>
            <person name="Rand D."/>
            <person name="Rasmussen M.D."/>
            <person name="Reed L.K."/>
            <person name="Reenan R."/>
            <person name="Reily A."/>
            <person name="Remington K.A."/>
            <person name="Rieger T.T."/>
            <person name="Ritchie M.G."/>
            <person name="Robin C."/>
            <person name="Rogers Y.H."/>
            <person name="Rohde C."/>
            <person name="Rozas J."/>
            <person name="Rubenfield M.J."/>
            <person name="Ruiz A."/>
            <person name="Russo S."/>
            <person name="Salzberg S.L."/>
            <person name="Sanchez-Gracia A."/>
            <person name="Saranga D.J."/>
            <person name="Sato H."/>
            <person name="Schaeffer S.W."/>
            <person name="Schatz M.C."/>
            <person name="Schlenke T."/>
            <person name="Schwartz R."/>
            <person name="Segarra C."/>
            <person name="Singh R.S."/>
            <person name="Sirot L."/>
            <person name="Sirota M."/>
            <person name="Sisneros N.B."/>
            <person name="Smith C.D."/>
            <person name="Smith T.F."/>
            <person name="Spieth J."/>
            <person name="Stage D.E."/>
            <person name="Stark A."/>
            <person name="Stephan W."/>
            <person name="Strausberg R.L."/>
            <person name="Strempel S."/>
            <person name="Sturgill D."/>
            <person name="Sutton G."/>
            <person name="Sutton G.G."/>
            <person name="Tao W."/>
            <person name="Teichmann S."/>
            <person name="Tobari Y.N."/>
            <person name="Tomimura Y."/>
            <person name="Tsolas J.M."/>
            <person name="Valente V.L."/>
            <person name="Venter E."/>
            <person name="Venter J.C."/>
            <person name="Vicario S."/>
            <person name="Vieira F.G."/>
            <person name="Vilella A.J."/>
            <person name="Villasante A."/>
            <person name="Walenz B."/>
            <person name="Wang J."/>
            <person name="Wasserman M."/>
            <person name="Watts T."/>
            <person name="Wilson D."/>
            <person name="Wilson R.K."/>
            <person name="Wing R.A."/>
            <person name="Wolfner M.F."/>
            <person name="Wong A."/>
            <person name="Wong G.K."/>
            <person name="Wu C.I."/>
            <person name="Wu G."/>
            <person name="Yamamoto D."/>
            <person name="Yang H.P."/>
            <person name="Yang S.P."/>
            <person name="Yorke J.A."/>
            <person name="Yoshida K."/>
            <person name="Zdobnov E."/>
            <person name="Zhang P."/>
            <person name="Zhang Y."/>
            <person name="Zimin A.V."/>
            <person name="Baldwin J."/>
            <person name="Abdouelleil A."/>
            <person name="Abdulkadir J."/>
            <person name="Abebe A."/>
            <person name="Abera B."/>
            <person name="Abreu J."/>
            <person name="Acer S.C."/>
            <person name="Aftuck L."/>
            <person name="Alexander A."/>
            <person name="An P."/>
            <person name="Anderson E."/>
            <person name="Anderson S."/>
            <person name="Arachi H."/>
            <person name="Azer M."/>
            <person name="Bachantsang P."/>
            <person name="Barry A."/>
            <person name="Bayul T."/>
            <person name="Berlin A."/>
            <person name="Bessette D."/>
            <person name="Bloom T."/>
            <person name="Blye J."/>
            <person name="Boguslavskiy L."/>
            <person name="Bonnet C."/>
            <person name="Boukhgalter B."/>
            <person name="Bourzgui I."/>
            <person name="Brown A."/>
            <person name="Cahill P."/>
            <person name="Channer S."/>
            <person name="Cheshatsang Y."/>
            <person name="Chuda L."/>
            <person name="Citroen M."/>
            <person name="Collymore A."/>
            <person name="Cooke P."/>
            <person name="Costello M."/>
            <person name="D'Aco K."/>
            <person name="Daza R."/>
            <person name="De Haan G."/>
            <person name="DeGray S."/>
            <person name="DeMaso C."/>
            <person name="Dhargay N."/>
            <person name="Dooley K."/>
            <person name="Dooley E."/>
            <person name="Doricent M."/>
            <person name="Dorje P."/>
            <person name="Dorjee K."/>
            <person name="Dupes A."/>
            <person name="Elong R."/>
            <person name="Falk J."/>
            <person name="Farina A."/>
            <person name="Faro S."/>
            <person name="Ferguson D."/>
            <person name="Fisher S."/>
            <person name="Foley C.D."/>
            <person name="Franke A."/>
            <person name="Friedrich D."/>
            <person name="Gadbois L."/>
            <person name="Gearin G."/>
            <person name="Gearin C.R."/>
            <person name="Giannoukos G."/>
            <person name="Goode T."/>
            <person name="Graham J."/>
            <person name="Grandbois E."/>
            <person name="Grewal S."/>
            <person name="Gyaltsen K."/>
            <person name="Hafez N."/>
            <person name="Hagos B."/>
            <person name="Hall J."/>
            <person name="Henson C."/>
            <person name="Hollinger A."/>
            <person name="Honan T."/>
            <person name="Huard M.D."/>
            <person name="Hughes L."/>
            <person name="Hurhula B."/>
            <person name="Husby M.E."/>
            <person name="Kamat A."/>
            <person name="Kanga B."/>
            <person name="Kashin S."/>
            <person name="Khazanovich D."/>
            <person name="Kisner P."/>
            <person name="Lance K."/>
            <person name="Lara M."/>
            <person name="Lee W."/>
            <person name="Lennon N."/>
            <person name="Letendre F."/>
            <person name="LeVine R."/>
            <person name="Lipovsky A."/>
            <person name="Liu X."/>
            <person name="Liu J."/>
            <person name="Liu S."/>
            <person name="Lokyitsang T."/>
            <person name="Lokyitsang Y."/>
            <person name="Lubonja R."/>
            <person name="Lui A."/>
            <person name="MacDonald P."/>
            <person name="Magnisalis V."/>
            <person name="Maru K."/>
            <person name="Matthews C."/>
            <person name="McCusker W."/>
            <person name="McDonough S."/>
            <person name="Mehta T."/>
            <person name="Meldrim J."/>
            <person name="Meneus L."/>
            <person name="Mihai O."/>
            <person name="Mihalev A."/>
            <person name="Mihova T."/>
            <person name="Mittelman R."/>
            <person name="Mlenga V."/>
            <person name="Montmayeur A."/>
            <person name="Mulrain L."/>
            <person name="Navidi A."/>
            <person name="Naylor J."/>
            <person name="Negash T."/>
            <person name="Nguyen T."/>
            <person name="Nguyen N."/>
            <person name="Nicol R."/>
            <person name="Norbu C."/>
            <person name="Norbu N."/>
            <person name="Novod N."/>
            <person name="O'Neill B."/>
            <person name="Osman S."/>
            <person name="Markiewicz E."/>
            <person name="Oyono O.L."/>
            <person name="Patti C."/>
            <person name="Phunkhang P."/>
            <person name="Pierre F."/>
            <person name="Priest M."/>
            <person name="Raghuraman S."/>
            <person name="Rege F."/>
            <person name="Reyes R."/>
            <person name="Rise C."/>
            <person name="Rogov P."/>
            <person name="Ross K."/>
            <person name="Ryan E."/>
            <person name="Settipalli S."/>
            <person name="Shea T."/>
            <person name="Sherpa N."/>
            <person name="Shi L."/>
            <person name="Shih D."/>
            <person name="Sparrow T."/>
            <person name="Spaulding J."/>
            <person name="Stalker J."/>
            <person name="Stange-Thomann N."/>
            <person name="Stavropoulos S."/>
            <person name="Stone C."/>
            <person name="Strader C."/>
            <person name="Tesfaye S."/>
            <person name="Thomson T."/>
            <person name="Thoulutsang Y."/>
            <person name="Thoulutsang D."/>
            <person name="Topham K."/>
            <person name="Topping I."/>
            <person name="Tsamla T."/>
            <person name="Vassiliev H."/>
            <person name="Vo A."/>
            <person name="Wangchuk T."/>
            <person name="Wangdi T."/>
            <person name="Weiand M."/>
            <person name="Wilkinson J."/>
            <person name="Wilson A."/>
            <person name="Yadav S."/>
            <person name="Young G."/>
            <person name="Yu Q."/>
            <person name="Zembek L."/>
            <person name="Zhong D."/>
            <person name="Zimmer A."/>
            <person name="Zwirko Z."/>
            <person name="Jaffe D.B."/>
            <person name="Alvarez P."/>
            <person name="Brockman W."/>
            <person name="Butler J."/>
            <person name="Chin C."/>
            <person name="Gnerre S."/>
            <person name="Grabherr M."/>
            <person name="Kleber M."/>
            <person name="Mauceli E."/>
            <person name="MacCallum I."/>
        </authorList>
    </citation>
    <scope>NUCLEOTIDE SEQUENCE [LARGE SCALE GENOMIC DNA]</scope>
    <source>
        <strain evidence="3">Tucson 15287-2541.00</strain>
    </source>
</reference>
<sequence length="141" mass="15496">MEEMVPPSSSTRNEVIRDEDPNLSTEIRDCSLSNAPNFDTVEIRPTRASKPPPLIAEGITNVVGLLEALNAGTPPDSFMLKCSRGGTERVMPSGIVAYSGIQILFTDKRIPFHSYQLKEDRGFRKLIASELGTQCVVFKPS</sequence>